<gene>
    <name evidence="3" type="ORF">CAMP_LOCUS8340</name>
</gene>
<accession>A0A9P1N0R3</accession>
<feature type="signal peptide" evidence="2">
    <location>
        <begin position="1"/>
        <end position="23"/>
    </location>
</feature>
<evidence type="ECO:0000256" key="1">
    <source>
        <dbReference type="SAM" id="MobiDB-lite"/>
    </source>
</evidence>
<reference evidence="3" key="1">
    <citation type="submission" date="2022-11" db="EMBL/GenBank/DDBJ databases">
        <authorList>
            <person name="Kikuchi T."/>
        </authorList>
    </citation>
    <scope>NUCLEOTIDE SEQUENCE</scope>
    <source>
        <strain evidence="3">PS1010</strain>
    </source>
</reference>
<feature type="chain" id="PRO_5040112527" evidence="2">
    <location>
        <begin position="24"/>
        <end position="67"/>
    </location>
</feature>
<dbReference type="Proteomes" id="UP001152747">
    <property type="component" value="Unassembled WGS sequence"/>
</dbReference>
<dbReference type="EMBL" id="CANHGI010000003">
    <property type="protein sequence ID" value="CAI5445703.1"/>
    <property type="molecule type" value="Genomic_DNA"/>
</dbReference>
<evidence type="ECO:0000313" key="4">
    <source>
        <dbReference type="Proteomes" id="UP001152747"/>
    </source>
</evidence>
<feature type="region of interest" description="Disordered" evidence="1">
    <location>
        <begin position="28"/>
        <end position="49"/>
    </location>
</feature>
<organism evidence="3 4">
    <name type="scientific">Caenorhabditis angaria</name>
    <dbReference type="NCBI Taxonomy" id="860376"/>
    <lineage>
        <taxon>Eukaryota</taxon>
        <taxon>Metazoa</taxon>
        <taxon>Ecdysozoa</taxon>
        <taxon>Nematoda</taxon>
        <taxon>Chromadorea</taxon>
        <taxon>Rhabditida</taxon>
        <taxon>Rhabditina</taxon>
        <taxon>Rhabditomorpha</taxon>
        <taxon>Rhabditoidea</taxon>
        <taxon>Rhabditidae</taxon>
        <taxon>Peloderinae</taxon>
        <taxon>Caenorhabditis</taxon>
    </lineage>
</organism>
<keyword evidence="2" id="KW-0732">Signal</keyword>
<sequence length="67" mass="7891">MAPMWRYTIFLLISFLLVSNSECQSEPIKDKKHKQSIQHGPSYMRKRTNPSIFLRPQRPTLALFLIS</sequence>
<proteinExistence type="predicted"/>
<keyword evidence="4" id="KW-1185">Reference proteome</keyword>
<name>A0A9P1N0R3_9PELO</name>
<comment type="caution">
    <text evidence="3">The sequence shown here is derived from an EMBL/GenBank/DDBJ whole genome shotgun (WGS) entry which is preliminary data.</text>
</comment>
<evidence type="ECO:0000256" key="2">
    <source>
        <dbReference type="SAM" id="SignalP"/>
    </source>
</evidence>
<evidence type="ECO:0000313" key="3">
    <source>
        <dbReference type="EMBL" id="CAI5445703.1"/>
    </source>
</evidence>
<dbReference type="AlphaFoldDB" id="A0A9P1N0R3"/>
<protein>
    <submittedName>
        <fullName evidence="3">Uncharacterized protein</fullName>
    </submittedName>
</protein>